<dbReference type="PANTHER" id="PTHR12526">
    <property type="entry name" value="GLYCOSYLTRANSFERASE"/>
    <property type="match status" value="1"/>
</dbReference>
<dbReference type="PANTHER" id="PTHR12526:SF595">
    <property type="entry name" value="BLL5217 PROTEIN"/>
    <property type="match status" value="1"/>
</dbReference>
<dbReference type="Pfam" id="PF13692">
    <property type="entry name" value="Glyco_trans_1_4"/>
    <property type="match status" value="1"/>
</dbReference>
<dbReference type="Gene3D" id="3.40.50.2000">
    <property type="entry name" value="Glycogen Phosphorylase B"/>
    <property type="match status" value="2"/>
</dbReference>
<sequence length="381" mass="43321">MKILTVGSISKPTTINSTGGVEVWTASFLKESIKYGHTYDVISLDGSMEVPGKIKIIHLFDQGIDDLKKLDFFSQTQREDPVGHLFATYFSKILLYLKENENKYDLVLNSSGSPLIPINWGSFKKPLVTPVHFPATEPAISFFNFFPVPPNIYYVFPSFFEYKRSTVIPQNQKYYIPHGIDISKFDYLENGGQNMLWYGRIDPGLPKGAEETISVANITHNKVDMYAYIENKQYFKSTIEPLLSSYVNFALNGDRNAYFRNSKLFMFPLQKGELFGLTMLEAMATGTPVVAFARNASPYVVKDGETGLLVNPSKDEKNGNWIIKKTGIEGLCEAVKHIYALPEKQYKNMRKACRMHVEKTFTVETMVNKYEKILQSIALHK</sequence>
<dbReference type="AlphaFoldDB" id="A0A2M7QJJ0"/>
<comment type="caution">
    <text evidence="1">The sequence shown here is derived from an EMBL/GenBank/DDBJ whole genome shotgun (WGS) entry which is preliminary data.</text>
</comment>
<protein>
    <submittedName>
        <fullName evidence="1">Uncharacterized protein</fullName>
    </submittedName>
</protein>
<evidence type="ECO:0000313" key="2">
    <source>
        <dbReference type="Proteomes" id="UP000229401"/>
    </source>
</evidence>
<dbReference type="EMBL" id="PFLI01000021">
    <property type="protein sequence ID" value="PIY72514.1"/>
    <property type="molecule type" value="Genomic_DNA"/>
</dbReference>
<dbReference type="SUPFAM" id="SSF53756">
    <property type="entry name" value="UDP-Glycosyltransferase/glycogen phosphorylase"/>
    <property type="match status" value="1"/>
</dbReference>
<proteinExistence type="predicted"/>
<gene>
    <name evidence="1" type="ORF">COY87_00640</name>
</gene>
<organism evidence="1 2">
    <name type="scientific">Candidatus Roizmanbacteria bacterium CG_4_10_14_0_8_um_filter_33_9</name>
    <dbReference type="NCBI Taxonomy" id="1974826"/>
    <lineage>
        <taxon>Bacteria</taxon>
        <taxon>Candidatus Roizmaniibacteriota</taxon>
    </lineage>
</organism>
<dbReference type="Proteomes" id="UP000229401">
    <property type="component" value="Unassembled WGS sequence"/>
</dbReference>
<name>A0A2M7QJJ0_9BACT</name>
<accession>A0A2M7QJJ0</accession>
<evidence type="ECO:0000313" key="1">
    <source>
        <dbReference type="EMBL" id="PIY72514.1"/>
    </source>
</evidence>
<reference evidence="2" key="1">
    <citation type="submission" date="2017-09" db="EMBL/GenBank/DDBJ databases">
        <title>Depth-based differentiation of microbial function through sediment-hosted aquifers and enrichment of novel symbionts in the deep terrestrial subsurface.</title>
        <authorList>
            <person name="Probst A.J."/>
            <person name="Ladd B."/>
            <person name="Jarett J.K."/>
            <person name="Geller-Mcgrath D.E."/>
            <person name="Sieber C.M.K."/>
            <person name="Emerson J.B."/>
            <person name="Anantharaman K."/>
            <person name="Thomas B.C."/>
            <person name="Malmstrom R."/>
            <person name="Stieglmeier M."/>
            <person name="Klingl A."/>
            <person name="Woyke T."/>
            <person name="Ryan C.M."/>
            <person name="Banfield J.F."/>
        </authorList>
    </citation>
    <scope>NUCLEOTIDE SEQUENCE [LARGE SCALE GENOMIC DNA]</scope>
</reference>